<gene>
    <name evidence="1" type="ORF">NPIL_236461</name>
</gene>
<accession>A0A8X6TDX0</accession>
<sequence>MPPQVLEEIQTQVLELLPQVLEVEQTQEVAGSGVGGLWIKSRVERSVFSYVSARHFQVIYSQWVFPKQVFPRQVYAPGSEEATCFFGGNVSPSENLSQAKAIFADQSDSPLGPHGSPFKIIHRVSTLKPGGGKKTNKMRLFFGFLINVEGFHQPLPDHMVQCIVLSGTQTNFTVDEEQLGKASIVSESKSDSNRSSFYTVPDRMGGGACVTNVAHV</sequence>
<dbReference type="AlphaFoldDB" id="A0A8X6TDX0"/>
<dbReference type="EMBL" id="BMAW01006280">
    <property type="protein sequence ID" value="GFS98177.1"/>
    <property type="molecule type" value="Genomic_DNA"/>
</dbReference>
<name>A0A8X6TDX0_NEPPI</name>
<evidence type="ECO:0000313" key="1">
    <source>
        <dbReference type="EMBL" id="GFS98177.1"/>
    </source>
</evidence>
<evidence type="ECO:0000313" key="2">
    <source>
        <dbReference type="Proteomes" id="UP000887013"/>
    </source>
</evidence>
<protein>
    <submittedName>
        <fullName evidence="1">Uncharacterized protein</fullName>
    </submittedName>
</protein>
<organism evidence="1 2">
    <name type="scientific">Nephila pilipes</name>
    <name type="common">Giant wood spider</name>
    <name type="synonym">Nephila maculata</name>
    <dbReference type="NCBI Taxonomy" id="299642"/>
    <lineage>
        <taxon>Eukaryota</taxon>
        <taxon>Metazoa</taxon>
        <taxon>Ecdysozoa</taxon>
        <taxon>Arthropoda</taxon>
        <taxon>Chelicerata</taxon>
        <taxon>Arachnida</taxon>
        <taxon>Araneae</taxon>
        <taxon>Araneomorphae</taxon>
        <taxon>Entelegynae</taxon>
        <taxon>Araneoidea</taxon>
        <taxon>Nephilidae</taxon>
        <taxon>Nephila</taxon>
    </lineage>
</organism>
<proteinExistence type="predicted"/>
<reference evidence="1" key="1">
    <citation type="submission" date="2020-08" db="EMBL/GenBank/DDBJ databases">
        <title>Multicomponent nature underlies the extraordinary mechanical properties of spider dragline silk.</title>
        <authorList>
            <person name="Kono N."/>
            <person name="Nakamura H."/>
            <person name="Mori M."/>
            <person name="Yoshida Y."/>
            <person name="Ohtoshi R."/>
            <person name="Malay A.D."/>
            <person name="Moran D.A.P."/>
            <person name="Tomita M."/>
            <person name="Numata K."/>
            <person name="Arakawa K."/>
        </authorList>
    </citation>
    <scope>NUCLEOTIDE SEQUENCE</scope>
</reference>
<keyword evidence="2" id="KW-1185">Reference proteome</keyword>
<dbReference type="Proteomes" id="UP000887013">
    <property type="component" value="Unassembled WGS sequence"/>
</dbReference>
<comment type="caution">
    <text evidence="1">The sequence shown here is derived from an EMBL/GenBank/DDBJ whole genome shotgun (WGS) entry which is preliminary data.</text>
</comment>